<organism evidence="2 3">
    <name type="scientific">Phomopsis amygdali</name>
    <name type="common">Fusicoccum amygdali</name>
    <dbReference type="NCBI Taxonomy" id="1214568"/>
    <lineage>
        <taxon>Eukaryota</taxon>
        <taxon>Fungi</taxon>
        <taxon>Dikarya</taxon>
        <taxon>Ascomycota</taxon>
        <taxon>Pezizomycotina</taxon>
        <taxon>Sordariomycetes</taxon>
        <taxon>Sordariomycetidae</taxon>
        <taxon>Diaporthales</taxon>
        <taxon>Diaporthaceae</taxon>
        <taxon>Diaporthe</taxon>
    </lineage>
</organism>
<evidence type="ECO:0000313" key="3">
    <source>
        <dbReference type="Proteomes" id="UP001265746"/>
    </source>
</evidence>
<gene>
    <name evidence="2" type="ORF">N8I77_002222</name>
</gene>
<dbReference type="Proteomes" id="UP001265746">
    <property type="component" value="Unassembled WGS sequence"/>
</dbReference>
<feature type="domain" description="Heterokaryon incompatibility" evidence="1">
    <location>
        <begin position="309"/>
        <end position="468"/>
    </location>
</feature>
<sequence>MMALFMRPNALGILGIMGEVQDHTFLCDRCSNLDAQILLSSTRCSPWQVADVVASALTTRCKFCCLLVDTLRPVLVDEKGRNGTLTDKALSKLQDMKTKSKTVARYLAPKVEKIQRERDGWITFFVPEEVKDGQEVDETRSDGIARVHIAVTGSKHVNGNREAEFILAPGPGMPQSPSDTGSGLPSLFPRGTLLRETSQSLTELSTAIQTWRQHCHDTHECWKPLAQRRNRNAEYIDDGLGDLMRYDWYTQHRPGHLPPVEPYELPPLELEHGRLDSAALPSRCLEVVSGDEGQCCFWLRETAGEVGKYVILSHRWVPDTERVRTLKGNYELRVGGLGKTPPIAPGDVTKLFHEAAQLTVQLGLKYIWIDSLCIVQDDADDWKREATKMASYYENAWLTIVGSSGEGLYQPIDSEVLPPVVHLPYNNAAGQRAGALSIQPVSNPHLRTLYTQAITNSEVLSRGWVFQEWLLSPRIAAFSQKAGVFLVCSEDLPQSALLNDKVQEERPGLPDKSYKNALDLSLVGQSDISESWRRVVEAYSGLNLTKVGNDRLIALSGVASEFGAALGTARKRLDWHKPPGPAEYLCGLWGQELGRGLQWEVVDRSRPLVRVPGFPSWTWASLGRVPADEGTSQVENVAARWHTQWRRFSGECFELQEVRHVVADLTSNPSLLDLAEARPITSDALASDFGIENRFLALRMKGQLRRNFRLEQALPGGQQDLSRVAELTANYLIGADPREASLKSANAKGELSISDAWYQVTPLSGKGKAFGWASFDDANLRVENTDTGPCIADDRQSPIYVFRLNRANRVWVGSFPNEKQVEVFAVLFVAEVEARIADAPCFERLGVGRMIDNRPGGVYRDLFTKDQIFWLI</sequence>
<evidence type="ECO:0000313" key="2">
    <source>
        <dbReference type="EMBL" id="KAK2615471.1"/>
    </source>
</evidence>
<proteinExistence type="predicted"/>
<name>A0AAD9SS66_PHOAM</name>
<comment type="caution">
    <text evidence="2">The sequence shown here is derived from an EMBL/GenBank/DDBJ whole genome shotgun (WGS) entry which is preliminary data.</text>
</comment>
<reference evidence="2" key="1">
    <citation type="submission" date="2023-06" db="EMBL/GenBank/DDBJ databases">
        <authorList>
            <person name="Noh H."/>
        </authorList>
    </citation>
    <scope>NUCLEOTIDE SEQUENCE</scope>
    <source>
        <strain evidence="2">DUCC20226</strain>
    </source>
</reference>
<dbReference type="PANTHER" id="PTHR33112:SF16">
    <property type="entry name" value="HETEROKARYON INCOMPATIBILITY DOMAIN-CONTAINING PROTEIN"/>
    <property type="match status" value="1"/>
</dbReference>
<dbReference type="EMBL" id="JAUJFL010000001">
    <property type="protein sequence ID" value="KAK2615471.1"/>
    <property type="molecule type" value="Genomic_DNA"/>
</dbReference>
<dbReference type="InterPro" id="IPR010730">
    <property type="entry name" value="HET"/>
</dbReference>
<keyword evidence="3" id="KW-1185">Reference proteome</keyword>
<protein>
    <recommendedName>
        <fullName evidence="1">Heterokaryon incompatibility domain-containing protein</fullName>
    </recommendedName>
</protein>
<dbReference type="AlphaFoldDB" id="A0AAD9SS66"/>
<evidence type="ECO:0000259" key="1">
    <source>
        <dbReference type="Pfam" id="PF06985"/>
    </source>
</evidence>
<dbReference type="Pfam" id="PF06985">
    <property type="entry name" value="HET"/>
    <property type="match status" value="1"/>
</dbReference>
<accession>A0AAD9SS66</accession>
<dbReference type="PANTHER" id="PTHR33112">
    <property type="entry name" value="DOMAIN PROTEIN, PUTATIVE-RELATED"/>
    <property type="match status" value="1"/>
</dbReference>